<evidence type="ECO:0000256" key="1">
    <source>
        <dbReference type="SAM" id="Phobius"/>
    </source>
</evidence>
<protein>
    <submittedName>
        <fullName evidence="2">Uncharacterized protein</fullName>
    </submittedName>
</protein>
<feature type="transmembrane region" description="Helical" evidence="1">
    <location>
        <begin position="20"/>
        <end position="44"/>
    </location>
</feature>
<dbReference type="EMBL" id="AP014715">
    <property type="protein sequence ID" value="BAQ23086.1"/>
    <property type="molecule type" value="Genomic_DNA"/>
</dbReference>
<keyword evidence="1" id="KW-0812">Transmembrane</keyword>
<organism evidence="2 3">
    <name type="scientific">Edwardsiella phage PEi26</name>
    <dbReference type="NCBI Taxonomy" id="1608311"/>
    <lineage>
        <taxon>Viruses</taxon>
        <taxon>Duplodnaviria</taxon>
        <taxon>Heunggongvirae</taxon>
        <taxon>Uroviricota</taxon>
        <taxon>Caudoviricetes</taxon>
        <taxon>Pantevenvirales</taxon>
        <taxon>Straboviridae</taxon>
        <taxon>Tevenvirinae</taxon>
        <taxon>Kanagawavirus</taxon>
        <taxon>Kanagawavirus pei20</taxon>
    </lineage>
</organism>
<dbReference type="Proteomes" id="UP000225144">
    <property type="component" value="Genome"/>
</dbReference>
<reference evidence="2 3" key="1">
    <citation type="submission" date="2015-02" db="EMBL/GenBank/DDBJ databases">
        <title>Complete genome sequences of Edwardsiella bacteriophages, PEi20 and PEi26.</title>
        <authorList>
            <person name="Yasuike M."/>
            <person name="Nishiki I."/>
            <person name="Iwasaki Y."/>
            <person name="Nakamura Y."/>
            <person name="Fujiwara A."/>
            <person name="Hassan E.S."/>
            <person name="Mahmoud M.M."/>
            <person name="Kawato Y."/>
            <person name="Nagai S."/>
            <person name="Kobayashi T."/>
            <person name="Ototake M."/>
            <person name="Nakai T."/>
        </authorList>
    </citation>
    <scope>NUCLEOTIDE SEQUENCE [LARGE SCALE GENOMIC DNA]</scope>
</reference>
<keyword evidence="1" id="KW-1133">Transmembrane helix</keyword>
<evidence type="ECO:0000313" key="2">
    <source>
        <dbReference type="EMBL" id="BAQ23086.1"/>
    </source>
</evidence>
<name>A0A0B6VTV2_9CAUD</name>
<accession>A0A0B6VTV2</accession>
<feature type="transmembrane region" description="Helical" evidence="1">
    <location>
        <begin position="56"/>
        <end position="74"/>
    </location>
</feature>
<sequence length="142" mass="16674">MIIKQLYLWKMNASWSDEDFVMFGIVVLSLLCAFGTGMMTWWGLSIFGPWFQGSAQVWYFTWAAVIAQQFYFWTRWCSYVRLRRQNRLKSDGTIASNNIFKKWIQGRKDTKAQLMNAKTREREVALGFANELKKFTGGVTRV</sequence>
<evidence type="ECO:0000313" key="3">
    <source>
        <dbReference type="Proteomes" id="UP000225144"/>
    </source>
</evidence>
<proteinExistence type="predicted"/>
<keyword evidence="1" id="KW-0472">Membrane</keyword>